<dbReference type="EMBL" id="UGLB01000003">
    <property type="protein sequence ID" value="STT50322.1"/>
    <property type="molecule type" value="Genomic_DNA"/>
</dbReference>
<accession>A0A377W8S0</accession>
<organism evidence="1 2">
    <name type="scientific">Klebsiella pneumoniae</name>
    <dbReference type="NCBI Taxonomy" id="573"/>
    <lineage>
        <taxon>Bacteria</taxon>
        <taxon>Pseudomonadati</taxon>
        <taxon>Pseudomonadota</taxon>
        <taxon>Gammaproteobacteria</taxon>
        <taxon>Enterobacterales</taxon>
        <taxon>Enterobacteriaceae</taxon>
        <taxon>Klebsiella/Raoultella group</taxon>
        <taxon>Klebsiella</taxon>
        <taxon>Klebsiella pneumoniae complex</taxon>
    </lineage>
</organism>
<proteinExistence type="predicted"/>
<evidence type="ECO:0000313" key="1">
    <source>
        <dbReference type="EMBL" id="STT50322.1"/>
    </source>
</evidence>
<name>A0A377W8S0_KLEPN</name>
<sequence>MFSLDNVLDDLWPQARPAPWQKKLLKKAIL</sequence>
<dbReference type="AlphaFoldDB" id="A0A377W8S0"/>
<protein>
    <submittedName>
        <fullName evidence="1">Hemolysin</fullName>
    </submittedName>
</protein>
<gene>
    <name evidence="1" type="ORF">NCTC9637_05308</name>
</gene>
<evidence type="ECO:0000313" key="2">
    <source>
        <dbReference type="Proteomes" id="UP000255099"/>
    </source>
</evidence>
<dbReference type="Proteomes" id="UP000255099">
    <property type="component" value="Unassembled WGS sequence"/>
</dbReference>
<reference evidence="1 2" key="1">
    <citation type="submission" date="2018-06" db="EMBL/GenBank/DDBJ databases">
        <authorList>
            <consortium name="Pathogen Informatics"/>
            <person name="Doyle S."/>
        </authorList>
    </citation>
    <scope>NUCLEOTIDE SEQUENCE [LARGE SCALE GENOMIC DNA]</scope>
    <source>
        <strain evidence="1 2">NCTC9637</strain>
    </source>
</reference>